<dbReference type="Gene3D" id="3.20.20.80">
    <property type="entry name" value="Glycosidases"/>
    <property type="match status" value="1"/>
</dbReference>
<name>A0ABR8T508_9BACL</name>
<dbReference type="SUPFAM" id="SSF51445">
    <property type="entry name" value="(Trans)glycosidases"/>
    <property type="match status" value="1"/>
</dbReference>
<dbReference type="Gene3D" id="2.60.40.1180">
    <property type="entry name" value="Golgi alpha-mannosidase II"/>
    <property type="match status" value="1"/>
</dbReference>
<dbReference type="InterPro" id="IPR004193">
    <property type="entry name" value="Glyco_hydro_13_N"/>
</dbReference>
<evidence type="ECO:0000256" key="1">
    <source>
        <dbReference type="ARBA" id="ARBA00008061"/>
    </source>
</evidence>
<dbReference type="Gene3D" id="2.60.40.10">
    <property type="entry name" value="Immunoglobulins"/>
    <property type="match status" value="1"/>
</dbReference>
<accession>A0ABR8T508</accession>
<dbReference type="InterPro" id="IPR013783">
    <property type="entry name" value="Ig-like_fold"/>
</dbReference>
<dbReference type="Pfam" id="PF02922">
    <property type="entry name" value="CBM_48"/>
    <property type="match status" value="1"/>
</dbReference>
<proteinExistence type="inferred from homology"/>
<keyword evidence="4" id="KW-1185">Reference proteome</keyword>
<dbReference type="SUPFAM" id="SSF81296">
    <property type="entry name" value="E set domains"/>
    <property type="match status" value="1"/>
</dbReference>
<dbReference type="InterPro" id="IPR006047">
    <property type="entry name" value="GH13_cat_dom"/>
</dbReference>
<evidence type="ECO:0000313" key="3">
    <source>
        <dbReference type="EMBL" id="MBD7970856.1"/>
    </source>
</evidence>
<dbReference type="SMART" id="SM00642">
    <property type="entry name" value="Aamy"/>
    <property type="match status" value="1"/>
</dbReference>
<protein>
    <recommendedName>
        <fullName evidence="2">Glycosyl hydrolase family 13 catalytic domain-containing protein</fullName>
    </recommendedName>
</protein>
<reference evidence="3 4" key="1">
    <citation type="submission" date="2020-08" db="EMBL/GenBank/DDBJ databases">
        <title>A Genomic Blueprint of the Chicken Gut Microbiome.</title>
        <authorList>
            <person name="Gilroy R."/>
            <person name="Ravi A."/>
            <person name="Getino M."/>
            <person name="Pursley I."/>
            <person name="Horton D.L."/>
            <person name="Alikhan N.-F."/>
            <person name="Baker D."/>
            <person name="Gharbi K."/>
            <person name="Hall N."/>
            <person name="Watson M."/>
            <person name="Adriaenssens E.M."/>
            <person name="Foster-Nyarko E."/>
            <person name="Jarju S."/>
            <person name="Secka A."/>
            <person name="Antonio M."/>
            <person name="Oren A."/>
            <person name="Chaudhuri R."/>
            <person name="La Ragione R.M."/>
            <person name="Hildebrand F."/>
            <person name="Pallen M.J."/>
        </authorList>
    </citation>
    <scope>NUCLEOTIDE SEQUENCE [LARGE SCALE GENOMIC DNA]</scope>
    <source>
        <strain evidence="3 4">Sa2BVA9</strain>
    </source>
</reference>
<dbReference type="Pfam" id="PF18033">
    <property type="entry name" value="SpuA_C"/>
    <property type="match status" value="1"/>
</dbReference>
<sequence length="713" mass="80341">MGKKELLYQDTKANVVRKPSDWKVFDQMYAYSGEDLGATYNSGSVTLKLWAPLAEAVTVFLYDKNDDTRLVGQFPLVREDRGVWAIHLMPSQLGTDDLCGYFYQYEVTNEGIARKVLDPYAKSMAPSRVNTTGDAGSDGDKIGKATIVNLADTAPDQFDFAHIEGFKKREDAIIWEIHVRDFTSDPAIEGELSARWGTYKAFEDKLDYIRSLGVTHVQLLPVMAWYYGDETKMGERELHHSAINNEYNWGYDPQHYFSPTGAYSENPADPILRIKELKTLIHAIHQAGMGVILDVVYTHMAIVDFLNNIVPGYYAWQDADGEFIGAFGNNLATDRAMAEKLLVDSAKYWFSEYKIDGMRWDMMGDATYPAVQKAYNEAARIHPSPLFIGEGWRTFAGDKHDASLKGMAADQDWMDKTDNVGVFSDEMRNELKSGFGSEGEPHFLTGGARDVKLIFQNIKAQPSNFPADSPGDVVQYIEAHDNLTLYDVIAISIHKDPKVAEHDAEIHRRIRIGNVLLLTAQGTVFIHGGQEYGRTKQWEAAGQPEDKYNELTDSKGEVVGYFIHDSCDSSDAINRFDWAKATDRTSYPVNHITREYMMGLIQLRKSSDAFRLGDHSIIDQNVTLINSPDIAKEDLVIAYSCASSNLSEYYHVFVNADGKPRRLRLTKDYSEFDVIVDQTRAGIENLKNPKGLGWIDKGIILEPLTAIVLRERR</sequence>
<dbReference type="PANTHER" id="PTHR43002">
    <property type="entry name" value="GLYCOGEN DEBRANCHING ENZYME"/>
    <property type="match status" value="1"/>
</dbReference>
<evidence type="ECO:0000259" key="2">
    <source>
        <dbReference type="SMART" id="SM00642"/>
    </source>
</evidence>
<dbReference type="InterPro" id="IPR013780">
    <property type="entry name" value="Glyco_hydro_b"/>
</dbReference>
<dbReference type="Pfam" id="PF00128">
    <property type="entry name" value="Alpha-amylase"/>
    <property type="match status" value="1"/>
</dbReference>
<dbReference type="Proteomes" id="UP000608071">
    <property type="component" value="Unassembled WGS sequence"/>
</dbReference>
<dbReference type="CDD" id="cd02860">
    <property type="entry name" value="E_set_Pullulanase"/>
    <property type="match status" value="1"/>
</dbReference>
<dbReference type="InterPro" id="IPR040806">
    <property type="entry name" value="SpuA_C"/>
</dbReference>
<dbReference type="EMBL" id="JACSQL010000016">
    <property type="protein sequence ID" value="MBD7970856.1"/>
    <property type="molecule type" value="Genomic_DNA"/>
</dbReference>
<comment type="similarity">
    <text evidence="1">Belongs to the glycosyl hydrolase 13 family.</text>
</comment>
<dbReference type="InterPro" id="IPR017853">
    <property type="entry name" value="GH"/>
</dbReference>
<dbReference type="InterPro" id="IPR014756">
    <property type="entry name" value="Ig_E-set"/>
</dbReference>
<dbReference type="CDD" id="cd11341">
    <property type="entry name" value="AmyAc_Pullulanase_LD-like"/>
    <property type="match status" value="1"/>
</dbReference>
<evidence type="ECO:0000313" key="4">
    <source>
        <dbReference type="Proteomes" id="UP000608071"/>
    </source>
</evidence>
<organism evidence="3 4">
    <name type="scientific">Paenibacillus gallinarum</name>
    <dbReference type="NCBI Taxonomy" id="2762232"/>
    <lineage>
        <taxon>Bacteria</taxon>
        <taxon>Bacillati</taxon>
        <taxon>Bacillota</taxon>
        <taxon>Bacilli</taxon>
        <taxon>Bacillales</taxon>
        <taxon>Paenibacillaceae</taxon>
        <taxon>Paenibacillus</taxon>
    </lineage>
</organism>
<gene>
    <name evidence="3" type="ORF">H9647_22585</name>
</gene>
<feature type="domain" description="Glycosyl hydrolase family 13 catalytic" evidence="2">
    <location>
        <begin position="176"/>
        <end position="571"/>
    </location>
</feature>
<comment type="caution">
    <text evidence="3">The sequence shown here is derived from an EMBL/GenBank/DDBJ whole genome shotgun (WGS) entry which is preliminary data.</text>
</comment>